<feature type="non-terminal residue" evidence="3">
    <location>
        <position position="307"/>
    </location>
</feature>
<dbReference type="AlphaFoldDB" id="A0A1B6D9Q9"/>
<name>A0A1B6D9Q9_9HEMI</name>
<sequence length="307" mass="34945">NENFVTKLMEKLRNVKQNWSTMFTRRFYLVYLFILISFGNIFENTTIYIDNTTLDIVNSPEDIVNSTADVSIAVTEEDPVGEAEQLYDDAVIHEASEENKGKAKRKKKRAKQTKLNAMENPGDEGPKKKISDYPLNENQIEYITALLKYIAEQEAKVQAGMTQSEQDESTDGSQLYTSDHSPDVFNETYPADQLMFTSSTSIPIESSVRPGYSSKYNETCDWVQGALMCRAPSEDVNRVNVVMRENVLAERGAKIRTTYNNLPLVISIILNKTHERTKRGDKDSVTNTKRSLYQFGTLYDDYPECDS</sequence>
<feature type="region of interest" description="Disordered" evidence="1">
    <location>
        <begin position="159"/>
        <end position="180"/>
    </location>
</feature>
<feature type="non-terminal residue" evidence="3">
    <location>
        <position position="1"/>
    </location>
</feature>
<proteinExistence type="predicted"/>
<keyword evidence="2" id="KW-1133">Transmembrane helix</keyword>
<accession>A0A1B6D9Q9</accession>
<feature type="transmembrane region" description="Helical" evidence="2">
    <location>
        <begin position="26"/>
        <end position="42"/>
    </location>
</feature>
<evidence type="ECO:0000256" key="1">
    <source>
        <dbReference type="SAM" id="MobiDB-lite"/>
    </source>
</evidence>
<keyword evidence="2" id="KW-0472">Membrane</keyword>
<organism evidence="3">
    <name type="scientific">Clastoptera arizonana</name>
    <name type="common">Arizona spittle bug</name>
    <dbReference type="NCBI Taxonomy" id="38151"/>
    <lineage>
        <taxon>Eukaryota</taxon>
        <taxon>Metazoa</taxon>
        <taxon>Ecdysozoa</taxon>
        <taxon>Arthropoda</taxon>
        <taxon>Hexapoda</taxon>
        <taxon>Insecta</taxon>
        <taxon>Pterygota</taxon>
        <taxon>Neoptera</taxon>
        <taxon>Paraneoptera</taxon>
        <taxon>Hemiptera</taxon>
        <taxon>Auchenorrhyncha</taxon>
        <taxon>Cercopoidea</taxon>
        <taxon>Clastopteridae</taxon>
        <taxon>Clastoptera</taxon>
    </lineage>
</organism>
<keyword evidence="2" id="KW-0812">Transmembrane</keyword>
<protein>
    <submittedName>
        <fullName evidence="3">Uncharacterized protein</fullName>
    </submittedName>
</protein>
<evidence type="ECO:0000256" key="2">
    <source>
        <dbReference type="SAM" id="Phobius"/>
    </source>
</evidence>
<gene>
    <name evidence="3" type="ORF">g.2965</name>
</gene>
<feature type="region of interest" description="Disordered" evidence="1">
    <location>
        <begin position="94"/>
        <end position="132"/>
    </location>
</feature>
<reference evidence="3" key="1">
    <citation type="submission" date="2015-12" db="EMBL/GenBank/DDBJ databases">
        <title>De novo transcriptome assembly of four potential Pierce s Disease insect vectors from Arizona vineyards.</title>
        <authorList>
            <person name="Tassone E.E."/>
        </authorList>
    </citation>
    <scope>NUCLEOTIDE SEQUENCE</scope>
</reference>
<evidence type="ECO:0000313" key="3">
    <source>
        <dbReference type="EMBL" id="JAS22424.1"/>
    </source>
</evidence>
<feature type="compositionally biased region" description="Basic residues" evidence="1">
    <location>
        <begin position="102"/>
        <end position="112"/>
    </location>
</feature>
<dbReference type="EMBL" id="GEDC01014874">
    <property type="protein sequence ID" value="JAS22424.1"/>
    <property type="molecule type" value="Transcribed_RNA"/>
</dbReference>